<dbReference type="Proteomes" id="UP000287872">
    <property type="component" value="Unassembled WGS sequence"/>
</dbReference>
<evidence type="ECO:0000259" key="1">
    <source>
        <dbReference type="Pfam" id="PF01890"/>
    </source>
</evidence>
<evidence type="ECO:0000313" key="4">
    <source>
        <dbReference type="Proteomes" id="UP000287872"/>
    </source>
</evidence>
<dbReference type="Pfam" id="PF01890">
    <property type="entry name" value="CbiG_C"/>
    <property type="match status" value="1"/>
</dbReference>
<dbReference type="PANTHER" id="PTHR37477:SF1">
    <property type="entry name" value="COBALT-PRECORRIN-5A HYDROLASE"/>
    <property type="match status" value="1"/>
</dbReference>
<dbReference type="Gene3D" id="3.40.50.11220">
    <property type="match status" value="1"/>
</dbReference>
<feature type="domain" description="Cobalamin synthesis G N-terminal" evidence="2">
    <location>
        <begin position="39"/>
        <end position="118"/>
    </location>
</feature>
<evidence type="ECO:0000259" key="2">
    <source>
        <dbReference type="Pfam" id="PF11760"/>
    </source>
</evidence>
<dbReference type="PANTHER" id="PTHR37477">
    <property type="entry name" value="COBALT-PRECORRIN-5A HYDROLASE"/>
    <property type="match status" value="1"/>
</dbReference>
<evidence type="ECO:0000313" key="3">
    <source>
        <dbReference type="EMBL" id="GCD12749.1"/>
    </source>
</evidence>
<organism evidence="3 4">
    <name type="scientific">Clostridium tagluense</name>
    <dbReference type="NCBI Taxonomy" id="360422"/>
    <lineage>
        <taxon>Bacteria</taxon>
        <taxon>Bacillati</taxon>
        <taxon>Bacillota</taxon>
        <taxon>Clostridia</taxon>
        <taxon>Eubacteriales</taxon>
        <taxon>Clostridiaceae</taxon>
        <taxon>Clostridium</taxon>
    </lineage>
</organism>
<dbReference type="SUPFAM" id="SSF159672">
    <property type="entry name" value="CbiG N-terminal domain-like"/>
    <property type="match status" value="1"/>
</dbReference>
<dbReference type="SUPFAM" id="SSF159664">
    <property type="entry name" value="CobE/GbiG C-terminal domain-like"/>
    <property type="match status" value="1"/>
</dbReference>
<dbReference type="InterPro" id="IPR036518">
    <property type="entry name" value="CobE/GbiG_C_sf"/>
</dbReference>
<dbReference type="OrthoDB" id="9781023at2"/>
<dbReference type="Gene3D" id="3.30.420.180">
    <property type="entry name" value="CobE/GbiG C-terminal domain"/>
    <property type="match status" value="1"/>
</dbReference>
<reference evidence="3 4" key="1">
    <citation type="submission" date="2018-11" db="EMBL/GenBank/DDBJ databases">
        <title>Genome sequencing and assembly of Clostridium tagluense strain A121.</title>
        <authorList>
            <person name="Murakami T."/>
            <person name="Segawa T."/>
            <person name="Shcherbakova V.A."/>
            <person name="Mori H."/>
            <person name="Yoshimura Y."/>
        </authorList>
    </citation>
    <scope>NUCLEOTIDE SEQUENCE [LARGE SCALE GENOMIC DNA]</scope>
    <source>
        <strain evidence="3 4">A121</strain>
    </source>
</reference>
<comment type="caution">
    <text evidence="3">The sequence shown here is derived from an EMBL/GenBank/DDBJ whole genome shotgun (WGS) entry which is preliminary data.</text>
</comment>
<dbReference type="GO" id="GO:0009236">
    <property type="term" value="P:cobalamin biosynthetic process"/>
    <property type="evidence" value="ECO:0007669"/>
    <property type="project" value="InterPro"/>
</dbReference>
<dbReference type="InterPro" id="IPR002750">
    <property type="entry name" value="CobE/GbiG_C"/>
</dbReference>
<dbReference type="RefSeq" id="WP_125005678.1">
    <property type="nucleotide sequence ID" value="NZ_BHYK01000040.1"/>
</dbReference>
<protein>
    <submittedName>
        <fullName evidence="3">Cobalamin biosynthesis protein CbiG</fullName>
    </submittedName>
</protein>
<gene>
    <name evidence="3" type="primary">cbiG</name>
    <name evidence="3" type="ORF">Ctaglu_43720</name>
</gene>
<feature type="domain" description="CobE/GbiG C-terminal" evidence="1">
    <location>
        <begin position="201"/>
        <end position="316"/>
    </location>
</feature>
<dbReference type="Pfam" id="PF11760">
    <property type="entry name" value="CbiG_N"/>
    <property type="match status" value="1"/>
</dbReference>
<dbReference type="InterPro" id="IPR038029">
    <property type="entry name" value="GbiG_N_sf"/>
</dbReference>
<dbReference type="EMBL" id="BHYK01000040">
    <property type="protein sequence ID" value="GCD12749.1"/>
    <property type="molecule type" value="Genomic_DNA"/>
</dbReference>
<dbReference type="InterPro" id="IPR052553">
    <property type="entry name" value="CbiG_hydrolase"/>
</dbReference>
<sequence length="321" mass="35068">MKIACLYFTRSGEAIAERIKNSSDYEVHIYSKENYKINLNSIFKDYDGIVFISSTGIAIRISAPFIKNKTVDPAIVVVDDLGRYSISLLSGHIGGANELADSIAECLKCQAIITTASDGRGIEAVDMFAKRNNLFIESFCDAKKITSMMISGEDIKIQSEIEAKIGYGSIVEHHEAGAIFVCSKLHINYDKPSCILRPKNITVGLGCRRGKTMDEIIHALMTVFIDNDLSINSIKQIATVDVKQDEKGIIDACQYLKCEMLVISREAIKVVQGRFNKSTFVEQTIGVSSVCEPCAYISGGEIIVGRTAINGITIAISKGGK</sequence>
<dbReference type="NCBIfam" id="NF004466">
    <property type="entry name" value="PRK05788.1-4"/>
    <property type="match status" value="1"/>
</dbReference>
<proteinExistence type="predicted"/>
<accession>A0A401UT67</accession>
<dbReference type="InterPro" id="IPR021744">
    <property type="entry name" value="CbiG_N"/>
</dbReference>
<dbReference type="AlphaFoldDB" id="A0A401UT67"/>
<name>A0A401UT67_9CLOT</name>
<keyword evidence="4" id="KW-1185">Reference proteome</keyword>